<feature type="domain" description="Phospholipid/glycerol acyltransferase" evidence="13">
    <location>
        <begin position="71"/>
        <end position="260"/>
    </location>
</feature>
<name>A0A8H7ZEM4_9ASCO</name>
<evidence type="ECO:0000256" key="6">
    <source>
        <dbReference type="ARBA" id="ARBA00023098"/>
    </source>
</evidence>
<gene>
    <name evidence="14" type="ORF">I9W82_002891</name>
</gene>
<reference evidence="14 15" key="1">
    <citation type="submission" date="2020-12" db="EMBL/GenBank/DDBJ databases">
        <title>Effect of drift, selection, and recombination on the evolution of hybrid genomes in Candida yeast pathogens.</title>
        <authorList>
            <person name="Mixao V."/>
            <person name="Ksiezopolska E."/>
            <person name="Saus E."/>
            <person name="Boekhout T."/>
            <person name="Gacser A."/>
            <person name="Gabaldon T."/>
        </authorList>
    </citation>
    <scope>NUCLEOTIDE SEQUENCE [LARGE SCALE GENOMIC DNA]</scope>
    <source>
        <strain evidence="14 15">BP57</strain>
    </source>
</reference>
<dbReference type="Pfam" id="PF01553">
    <property type="entry name" value="Acyltransferase"/>
    <property type="match status" value="1"/>
</dbReference>
<proteinExistence type="inferred from homology"/>
<evidence type="ECO:0000259" key="13">
    <source>
        <dbReference type="SMART" id="SM00563"/>
    </source>
</evidence>
<evidence type="ECO:0000256" key="10">
    <source>
        <dbReference type="ARBA" id="ARBA00024323"/>
    </source>
</evidence>
<protein>
    <recommendedName>
        <fullName evidence="12">Tafazzin family protein</fullName>
    </recommendedName>
</protein>
<comment type="subcellular location">
    <subcellularLocation>
        <location evidence="1">Mitochondrion inner membrane</location>
        <topology evidence="1">Peripheral membrane protein</topology>
        <orientation evidence="1">Intermembrane side</orientation>
    </subcellularLocation>
    <subcellularLocation>
        <location evidence="10">Mitochondrion outer membrane</location>
        <topology evidence="10">Peripheral membrane protein</topology>
        <orientation evidence="10">Intermembrane side</orientation>
    </subcellularLocation>
</comment>
<evidence type="ECO:0000256" key="12">
    <source>
        <dbReference type="RuleBase" id="RU365062"/>
    </source>
</evidence>
<keyword evidence="4" id="KW-1000">Mitochondrion outer membrane</keyword>
<evidence type="ECO:0000256" key="3">
    <source>
        <dbReference type="ARBA" id="ARBA00022679"/>
    </source>
</evidence>
<dbReference type="PRINTS" id="PR00979">
    <property type="entry name" value="TAFAZZIN"/>
</dbReference>
<keyword evidence="5" id="KW-0999">Mitochondrion inner membrane</keyword>
<dbReference type="EMBL" id="JAEOAQ010000003">
    <property type="protein sequence ID" value="KAG5419124.1"/>
    <property type="molecule type" value="Genomic_DNA"/>
</dbReference>
<keyword evidence="7" id="KW-0496">Mitochondrion</keyword>
<sequence length="406" mass="46698">MSFQDVLKRGDEFLEDYPRTSPLWNYASHATCLFMITGSKIILNTLYKPFVHNIEKLDNALVKARSENRGLLTVMNHMSVVDDPAFYAALPWRYHLDIDTIRWGFGAHNICFSNAFQSWFFNLGKILGTKRFGEGPFQGSLDAAIRILSPDDTLDFEYVPGVKEEAKPVVLQTVNNVFEKSNTDMVRAIKPSAESTNVLMSKSPFVRSKTSWFHVFPEGFVLQLQEPHSNSMRYFKWGVSRLILESTRAPVVVPIFTYGFEKVAPEDTAEEGIKRWLPANMGAEIHLTIGDVISDEKIEQYRQEWRKLVAKYIDKSNPTDLSEELKTGDKVQELRSSLAAYLRDNVLQIRNTIPTLKAEDPRFKDPKFWKVYTNTEGMSDEDVKFIGKNWAIRRFQSHLPDYEEGE</sequence>
<dbReference type="InterPro" id="IPR000872">
    <property type="entry name" value="Tafazzin"/>
</dbReference>
<evidence type="ECO:0000256" key="7">
    <source>
        <dbReference type="ARBA" id="ARBA00023128"/>
    </source>
</evidence>
<evidence type="ECO:0000256" key="5">
    <source>
        <dbReference type="ARBA" id="ARBA00022792"/>
    </source>
</evidence>
<dbReference type="Proteomes" id="UP000669133">
    <property type="component" value="Unassembled WGS sequence"/>
</dbReference>
<dbReference type="GO" id="GO:0007007">
    <property type="term" value="P:inner mitochondrial membrane organization"/>
    <property type="evidence" value="ECO:0007669"/>
    <property type="project" value="TreeGrafter"/>
</dbReference>
<evidence type="ECO:0000313" key="14">
    <source>
        <dbReference type="EMBL" id="KAG5419124.1"/>
    </source>
</evidence>
<keyword evidence="6" id="KW-0443">Lipid metabolism</keyword>
<comment type="similarity">
    <text evidence="2 12">Belongs to the taffazin family.</text>
</comment>
<keyword evidence="15" id="KW-1185">Reference proteome</keyword>
<dbReference type="GO" id="GO:0035965">
    <property type="term" value="P:cardiolipin acyl-chain remodeling"/>
    <property type="evidence" value="ECO:0007669"/>
    <property type="project" value="TreeGrafter"/>
</dbReference>
<evidence type="ECO:0000313" key="15">
    <source>
        <dbReference type="Proteomes" id="UP000669133"/>
    </source>
</evidence>
<keyword evidence="3" id="KW-0808">Transferase</keyword>
<dbReference type="PANTHER" id="PTHR12497">
    <property type="entry name" value="TAZ PROTEIN TAFAZZIN"/>
    <property type="match status" value="1"/>
</dbReference>
<dbReference type="OrthoDB" id="193467at2759"/>
<dbReference type="GO" id="GO:0047184">
    <property type="term" value="F:1-acylglycerophosphocholine O-acyltransferase activity"/>
    <property type="evidence" value="ECO:0007669"/>
    <property type="project" value="TreeGrafter"/>
</dbReference>
<evidence type="ECO:0000256" key="2">
    <source>
        <dbReference type="ARBA" id="ARBA00010524"/>
    </source>
</evidence>
<evidence type="ECO:0000256" key="11">
    <source>
        <dbReference type="ARBA" id="ARBA00047906"/>
    </source>
</evidence>
<dbReference type="GO" id="GO:0005741">
    <property type="term" value="C:mitochondrial outer membrane"/>
    <property type="evidence" value="ECO:0007669"/>
    <property type="project" value="UniProtKB-SubCell"/>
</dbReference>
<dbReference type="SMART" id="SM00563">
    <property type="entry name" value="PlsC"/>
    <property type="match status" value="1"/>
</dbReference>
<evidence type="ECO:0000256" key="4">
    <source>
        <dbReference type="ARBA" id="ARBA00022787"/>
    </source>
</evidence>
<dbReference type="PANTHER" id="PTHR12497:SF0">
    <property type="entry name" value="TAFAZZIN"/>
    <property type="match status" value="1"/>
</dbReference>
<dbReference type="AlphaFoldDB" id="A0A8H7ZEM4"/>
<evidence type="ECO:0000256" key="1">
    <source>
        <dbReference type="ARBA" id="ARBA00004137"/>
    </source>
</evidence>
<comment type="catalytic activity">
    <reaction evidence="11">
        <text>1'-[1,2-diacyl-sn-glycero-3-phospho],3'-[1-acyl-sn-glycero-3-phospho]-glycerol + a 1,2-diacyl-sn-glycero-3-phosphocholine = a cardiolipin + a 1-acyl-sn-glycero-3-phosphocholine</text>
        <dbReference type="Rhea" id="RHEA:33731"/>
        <dbReference type="ChEBI" id="CHEBI:57643"/>
        <dbReference type="ChEBI" id="CHEBI:58168"/>
        <dbReference type="ChEBI" id="CHEBI:62237"/>
        <dbReference type="ChEBI" id="CHEBI:64743"/>
    </reaction>
    <physiologicalReaction direction="left-to-right" evidence="11">
        <dbReference type="Rhea" id="RHEA:33732"/>
    </physiologicalReaction>
    <physiologicalReaction direction="right-to-left" evidence="11">
        <dbReference type="Rhea" id="RHEA:33733"/>
    </physiologicalReaction>
</comment>
<dbReference type="GeneID" id="93651520"/>
<evidence type="ECO:0000256" key="8">
    <source>
        <dbReference type="ARBA" id="ARBA00023136"/>
    </source>
</evidence>
<dbReference type="GO" id="GO:0005743">
    <property type="term" value="C:mitochondrial inner membrane"/>
    <property type="evidence" value="ECO:0007669"/>
    <property type="project" value="UniProtKB-SubCell"/>
</dbReference>
<accession>A0A8H7ZEM4</accession>
<dbReference type="InterPro" id="IPR002123">
    <property type="entry name" value="Plipid/glycerol_acylTrfase"/>
</dbReference>
<keyword evidence="8" id="KW-0472">Membrane</keyword>
<organism evidence="14 15">
    <name type="scientific">Candida metapsilosis</name>
    <dbReference type="NCBI Taxonomy" id="273372"/>
    <lineage>
        <taxon>Eukaryota</taxon>
        <taxon>Fungi</taxon>
        <taxon>Dikarya</taxon>
        <taxon>Ascomycota</taxon>
        <taxon>Saccharomycotina</taxon>
        <taxon>Pichiomycetes</taxon>
        <taxon>Debaryomycetaceae</taxon>
        <taxon>Candida/Lodderomyces clade</taxon>
        <taxon>Candida</taxon>
    </lineage>
</organism>
<evidence type="ECO:0000256" key="9">
    <source>
        <dbReference type="ARBA" id="ARBA00023315"/>
    </source>
</evidence>
<dbReference type="RefSeq" id="XP_067548240.1">
    <property type="nucleotide sequence ID" value="XM_067691796.1"/>
</dbReference>
<comment type="caution">
    <text evidence="14">The sequence shown here is derived from an EMBL/GenBank/DDBJ whole genome shotgun (WGS) entry which is preliminary data.</text>
</comment>
<keyword evidence="9" id="KW-0012">Acyltransferase</keyword>